<keyword evidence="3 9" id="KW-0540">Nuclease</keyword>
<gene>
    <name evidence="9" type="primary">cas2</name>
    <name evidence="10" type="ORF">LX24_02834</name>
</gene>
<name>A0A5S4ZNK7_9FIRM</name>
<dbReference type="EC" id="3.1.-.-" evidence="9"/>
<evidence type="ECO:0000256" key="4">
    <source>
        <dbReference type="ARBA" id="ARBA00022723"/>
    </source>
</evidence>
<evidence type="ECO:0000256" key="3">
    <source>
        <dbReference type="ARBA" id="ARBA00022722"/>
    </source>
</evidence>
<evidence type="ECO:0000313" key="10">
    <source>
        <dbReference type="EMBL" id="TYO92781.1"/>
    </source>
</evidence>
<keyword evidence="4 9" id="KW-0479">Metal-binding</keyword>
<dbReference type="InterPro" id="IPR021127">
    <property type="entry name" value="CRISPR_associated_Cas2"/>
</dbReference>
<keyword evidence="8 9" id="KW-0051">Antiviral defense</keyword>
<dbReference type="PANTHER" id="PTHR34405">
    <property type="entry name" value="CRISPR-ASSOCIATED ENDORIBONUCLEASE CAS2"/>
    <property type="match status" value="1"/>
</dbReference>
<comment type="subunit">
    <text evidence="9">Homodimer, forms a heterotetramer with a Cas1 homodimer.</text>
</comment>
<evidence type="ECO:0000313" key="11">
    <source>
        <dbReference type="Proteomes" id="UP000323166"/>
    </source>
</evidence>
<comment type="function">
    <text evidence="9">CRISPR (clustered regularly interspaced short palindromic repeat), is an adaptive immune system that provides protection against mobile genetic elements (viruses, transposable elements and conjugative plasmids). CRISPR clusters contain sequences complementary to antecedent mobile elements and target invading nucleic acids. CRISPR clusters are transcribed and processed into CRISPR RNA (crRNA). Functions as a ssRNA-specific endoribonuclease. Involved in the integration of spacer DNA into the CRISPR cassette.</text>
</comment>
<keyword evidence="5 9" id="KW-0255">Endonuclease</keyword>
<proteinExistence type="inferred from homology"/>
<dbReference type="Proteomes" id="UP000323166">
    <property type="component" value="Unassembled WGS sequence"/>
</dbReference>
<evidence type="ECO:0000256" key="6">
    <source>
        <dbReference type="ARBA" id="ARBA00022801"/>
    </source>
</evidence>
<organism evidence="10 11">
    <name type="scientific">Desulfallas thermosapovorans DSM 6562</name>
    <dbReference type="NCBI Taxonomy" id="1121431"/>
    <lineage>
        <taxon>Bacteria</taxon>
        <taxon>Bacillati</taxon>
        <taxon>Bacillota</taxon>
        <taxon>Clostridia</taxon>
        <taxon>Eubacteriales</taxon>
        <taxon>Desulfallaceae</taxon>
        <taxon>Desulfallas</taxon>
    </lineage>
</organism>
<dbReference type="GO" id="GO:0046872">
    <property type="term" value="F:metal ion binding"/>
    <property type="evidence" value="ECO:0007669"/>
    <property type="project" value="UniProtKB-UniRule"/>
</dbReference>
<dbReference type="GO" id="GO:0043571">
    <property type="term" value="P:maintenance of CRISPR repeat elements"/>
    <property type="evidence" value="ECO:0007669"/>
    <property type="project" value="UniProtKB-UniRule"/>
</dbReference>
<evidence type="ECO:0000256" key="5">
    <source>
        <dbReference type="ARBA" id="ARBA00022759"/>
    </source>
</evidence>
<dbReference type="GO" id="GO:0004521">
    <property type="term" value="F:RNA endonuclease activity"/>
    <property type="evidence" value="ECO:0007669"/>
    <property type="project" value="InterPro"/>
</dbReference>
<dbReference type="PANTHER" id="PTHR34405:SF1">
    <property type="entry name" value="CRISPR-ASSOCIATED ENDORIBONUCLEASE CAS2"/>
    <property type="match status" value="1"/>
</dbReference>
<dbReference type="NCBIfam" id="TIGR01573">
    <property type="entry name" value="cas2"/>
    <property type="match status" value="1"/>
</dbReference>
<dbReference type="Pfam" id="PF09827">
    <property type="entry name" value="CRISPR_Cas2"/>
    <property type="match status" value="1"/>
</dbReference>
<dbReference type="AlphaFoldDB" id="A0A5S4ZNK7"/>
<dbReference type="EMBL" id="VNHM01000023">
    <property type="protein sequence ID" value="TYO92781.1"/>
    <property type="molecule type" value="Genomic_DNA"/>
</dbReference>
<dbReference type="GO" id="GO:0051607">
    <property type="term" value="P:defense response to virus"/>
    <property type="evidence" value="ECO:0007669"/>
    <property type="project" value="UniProtKB-UniRule"/>
</dbReference>
<sequence>MPGSGIDVFVILVYDVNVKRVAKVLKTCRKYLNWVQNSVLEGEISKANYEKLRTELRRIIDKEEDSVIFYTFRTLKYSSREIMGVKKGGEEIFL</sequence>
<dbReference type="CDD" id="cd09725">
    <property type="entry name" value="Cas2_I_II_III"/>
    <property type="match status" value="1"/>
</dbReference>
<evidence type="ECO:0000256" key="7">
    <source>
        <dbReference type="ARBA" id="ARBA00022842"/>
    </source>
</evidence>
<evidence type="ECO:0000256" key="1">
    <source>
        <dbReference type="ARBA" id="ARBA00001946"/>
    </source>
</evidence>
<evidence type="ECO:0000256" key="8">
    <source>
        <dbReference type="ARBA" id="ARBA00023118"/>
    </source>
</evidence>
<dbReference type="HAMAP" id="MF_01471">
    <property type="entry name" value="Cas2"/>
    <property type="match status" value="1"/>
</dbReference>
<dbReference type="SUPFAM" id="SSF143430">
    <property type="entry name" value="TTP0101/SSO1404-like"/>
    <property type="match status" value="1"/>
</dbReference>
<comment type="caution">
    <text evidence="10">The sequence shown here is derived from an EMBL/GenBank/DDBJ whole genome shotgun (WGS) entry which is preliminary data.</text>
</comment>
<accession>A0A5S4ZNK7</accession>
<evidence type="ECO:0000256" key="9">
    <source>
        <dbReference type="HAMAP-Rule" id="MF_01471"/>
    </source>
</evidence>
<comment type="cofactor">
    <cofactor evidence="1 9">
        <name>Mg(2+)</name>
        <dbReference type="ChEBI" id="CHEBI:18420"/>
    </cofactor>
</comment>
<protein>
    <recommendedName>
        <fullName evidence="9">CRISPR-associated endoribonuclease Cas2</fullName>
        <ecNumber evidence="9">3.1.-.-</ecNumber>
    </recommendedName>
</protein>
<feature type="binding site" evidence="9">
    <location>
        <position position="15"/>
    </location>
    <ligand>
        <name>Mg(2+)</name>
        <dbReference type="ChEBI" id="CHEBI:18420"/>
        <note>catalytic</note>
    </ligand>
</feature>
<dbReference type="GO" id="GO:0016787">
    <property type="term" value="F:hydrolase activity"/>
    <property type="evidence" value="ECO:0007669"/>
    <property type="project" value="UniProtKB-KW"/>
</dbReference>
<evidence type="ECO:0000256" key="2">
    <source>
        <dbReference type="ARBA" id="ARBA00009959"/>
    </source>
</evidence>
<keyword evidence="6 9" id="KW-0378">Hydrolase</keyword>
<dbReference type="InterPro" id="IPR019199">
    <property type="entry name" value="Virulence_VapD/CRISPR_Cas2"/>
</dbReference>
<keyword evidence="11" id="KW-1185">Reference proteome</keyword>
<comment type="similarity">
    <text evidence="2 9">Belongs to the CRISPR-associated endoribonuclease Cas2 protein family.</text>
</comment>
<reference evidence="10 11" key="1">
    <citation type="submission" date="2019-07" db="EMBL/GenBank/DDBJ databases">
        <title>Genomic Encyclopedia of Type Strains, Phase I: the one thousand microbial genomes (KMG-I) project.</title>
        <authorList>
            <person name="Kyrpides N."/>
        </authorList>
    </citation>
    <scope>NUCLEOTIDE SEQUENCE [LARGE SCALE GENOMIC DNA]</scope>
    <source>
        <strain evidence="10 11">DSM 6562</strain>
    </source>
</reference>
<dbReference type="Gene3D" id="3.30.70.240">
    <property type="match status" value="1"/>
</dbReference>
<keyword evidence="7 9" id="KW-0460">Magnesium</keyword>